<dbReference type="EMBL" id="SRMA01027337">
    <property type="protein sequence ID" value="TRY54912.1"/>
    <property type="molecule type" value="Genomic_DNA"/>
</dbReference>
<evidence type="ECO:0000256" key="1">
    <source>
        <dbReference type="SAM" id="MobiDB-lite"/>
    </source>
</evidence>
<keyword evidence="3" id="KW-1185">Reference proteome</keyword>
<dbReference type="OrthoDB" id="8951038at2759"/>
<feature type="compositionally biased region" description="Low complexity" evidence="1">
    <location>
        <begin position="141"/>
        <end position="152"/>
    </location>
</feature>
<dbReference type="Proteomes" id="UP000316079">
    <property type="component" value="Unassembled WGS sequence"/>
</dbReference>
<evidence type="ECO:0000313" key="3">
    <source>
        <dbReference type="Proteomes" id="UP000316079"/>
    </source>
</evidence>
<feature type="region of interest" description="Disordered" evidence="1">
    <location>
        <begin position="1"/>
        <end position="21"/>
    </location>
</feature>
<dbReference type="AlphaFoldDB" id="A0A553MP09"/>
<comment type="caution">
    <text evidence="2">The sequence shown here is derived from an EMBL/GenBank/DDBJ whole genome shotgun (WGS) entry which is preliminary data.</text>
</comment>
<proteinExistence type="predicted"/>
<organism evidence="2 3">
    <name type="scientific">Danionella cerebrum</name>
    <dbReference type="NCBI Taxonomy" id="2873325"/>
    <lineage>
        <taxon>Eukaryota</taxon>
        <taxon>Metazoa</taxon>
        <taxon>Chordata</taxon>
        <taxon>Craniata</taxon>
        <taxon>Vertebrata</taxon>
        <taxon>Euteleostomi</taxon>
        <taxon>Actinopterygii</taxon>
        <taxon>Neopterygii</taxon>
        <taxon>Teleostei</taxon>
        <taxon>Ostariophysi</taxon>
        <taxon>Cypriniformes</taxon>
        <taxon>Danionidae</taxon>
        <taxon>Danioninae</taxon>
        <taxon>Danionella</taxon>
    </lineage>
</organism>
<feature type="region of interest" description="Disordered" evidence="1">
    <location>
        <begin position="141"/>
        <end position="164"/>
    </location>
</feature>
<reference evidence="2 3" key="1">
    <citation type="journal article" date="2019" name="Sci. Data">
        <title>Hybrid genome assembly and annotation of Danionella translucida.</title>
        <authorList>
            <person name="Kadobianskyi M."/>
            <person name="Schulze L."/>
            <person name="Schuelke M."/>
            <person name="Judkewitz B."/>
        </authorList>
    </citation>
    <scope>NUCLEOTIDE SEQUENCE [LARGE SCALE GENOMIC DNA]</scope>
    <source>
        <strain evidence="2 3">Bolton</strain>
    </source>
</reference>
<protein>
    <submittedName>
        <fullName evidence="2">Uncharacterized protein</fullName>
    </submittedName>
</protein>
<gene>
    <name evidence="2" type="ORF">DNTS_021328</name>
</gene>
<name>A0A553MP09_9TELE</name>
<evidence type="ECO:0000313" key="2">
    <source>
        <dbReference type="EMBL" id="TRY54912.1"/>
    </source>
</evidence>
<accession>A0A553MP09</accession>
<sequence>MRHKGEAADTPRSYLLETPPGELLRNRKHSCHTYRLRFQKDHGKNKLLFLKLLSVDHEFDQAPPPSRLKRKTLITEDGNIPSLTEKNLLFLEFVKLLFREKPNPAAPSCVSLKSDWSMTQPPEFNDRPPADNLRVKFFSSESSCRSMKSEPSLNKPMEFKERKR</sequence>